<dbReference type="InterPro" id="IPR025733">
    <property type="entry name" value="PAPs_C"/>
</dbReference>
<dbReference type="InterPro" id="IPR039331">
    <property type="entry name" value="PAPs-like"/>
</dbReference>
<protein>
    <recommendedName>
        <fullName evidence="2">Purple acid phosphatase C-terminal domain-containing protein</fullName>
    </recommendedName>
</protein>
<dbReference type="PANTHER" id="PTHR22953:SF106">
    <property type="entry name" value="PURPLE ACID PHOSPHATASE"/>
    <property type="match status" value="1"/>
</dbReference>
<dbReference type="Pfam" id="PF14008">
    <property type="entry name" value="Metallophos_C"/>
    <property type="match status" value="1"/>
</dbReference>
<evidence type="ECO:0000256" key="1">
    <source>
        <dbReference type="ARBA" id="ARBA00022729"/>
    </source>
</evidence>
<sequence length="116" mass="13103">MGRFIVRNAAYQPWIWTAGNHELDFAPQLEETTPFKSYMHRYYAPYASSHSTSPLCMVEPQPGFSAYREASFGHGIFDIKNRTHAYLGTEIKMLLLSKLILSGFTTDIGTPLGNLL</sequence>
<dbReference type="Gene3D" id="3.60.21.10">
    <property type="match status" value="2"/>
</dbReference>
<comment type="caution">
    <text evidence="3">The sequence shown here is derived from an EMBL/GenBank/DDBJ whole genome shotgun (WGS) entry which is preliminary data.</text>
</comment>
<feature type="domain" description="Purple acid phosphatase C-terminal" evidence="2">
    <location>
        <begin position="58"/>
        <end position="86"/>
    </location>
</feature>
<name>A0ABR2E3N8_9ROSI</name>
<dbReference type="PANTHER" id="PTHR22953">
    <property type="entry name" value="ACID PHOSPHATASE RELATED"/>
    <property type="match status" value="1"/>
</dbReference>
<evidence type="ECO:0000259" key="2">
    <source>
        <dbReference type="Pfam" id="PF14008"/>
    </source>
</evidence>
<evidence type="ECO:0000313" key="3">
    <source>
        <dbReference type="EMBL" id="KAK8551808.1"/>
    </source>
</evidence>
<proteinExistence type="predicted"/>
<organism evidence="3 4">
    <name type="scientific">Hibiscus sabdariffa</name>
    <name type="common">roselle</name>
    <dbReference type="NCBI Taxonomy" id="183260"/>
    <lineage>
        <taxon>Eukaryota</taxon>
        <taxon>Viridiplantae</taxon>
        <taxon>Streptophyta</taxon>
        <taxon>Embryophyta</taxon>
        <taxon>Tracheophyta</taxon>
        <taxon>Spermatophyta</taxon>
        <taxon>Magnoliopsida</taxon>
        <taxon>eudicotyledons</taxon>
        <taxon>Gunneridae</taxon>
        <taxon>Pentapetalae</taxon>
        <taxon>rosids</taxon>
        <taxon>malvids</taxon>
        <taxon>Malvales</taxon>
        <taxon>Malvaceae</taxon>
        <taxon>Malvoideae</taxon>
        <taxon>Hibiscus</taxon>
    </lineage>
</organism>
<dbReference type="InterPro" id="IPR029052">
    <property type="entry name" value="Metallo-depent_PP-like"/>
</dbReference>
<dbReference type="Proteomes" id="UP001472677">
    <property type="component" value="Unassembled WGS sequence"/>
</dbReference>
<reference evidence="3 4" key="1">
    <citation type="journal article" date="2024" name="G3 (Bethesda)">
        <title>Genome assembly of Hibiscus sabdariffa L. provides insights into metabolisms of medicinal natural products.</title>
        <authorList>
            <person name="Kim T."/>
        </authorList>
    </citation>
    <scope>NUCLEOTIDE SEQUENCE [LARGE SCALE GENOMIC DNA]</scope>
    <source>
        <strain evidence="3">TK-2024</strain>
        <tissue evidence="3">Old leaves</tissue>
    </source>
</reference>
<dbReference type="EMBL" id="JBBPBM010000020">
    <property type="protein sequence ID" value="KAK8551808.1"/>
    <property type="molecule type" value="Genomic_DNA"/>
</dbReference>
<gene>
    <name evidence="3" type="ORF">V6N12_040430</name>
</gene>
<keyword evidence="4" id="KW-1185">Reference proteome</keyword>
<evidence type="ECO:0000313" key="4">
    <source>
        <dbReference type="Proteomes" id="UP001472677"/>
    </source>
</evidence>
<accession>A0ABR2E3N8</accession>
<keyword evidence="1" id="KW-0732">Signal</keyword>